<dbReference type="RefSeq" id="WP_185255618.1">
    <property type="nucleotide sequence ID" value="NZ_AP023368.1"/>
</dbReference>
<organism evidence="7 8">
    <name type="scientific">Anaerocolumna chitinilytica</name>
    <dbReference type="NCBI Taxonomy" id="1727145"/>
    <lineage>
        <taxon>Bacteria</taxon>
        <taxon>Bacillati</taxon>
        <taxon>Bacillota</taxon>
        <taxon>Clostridia</taxon>
        <taxon>Lachnospirales</taxon>
        <taxon>Lachnospiraceae</taxon>
        <taxon>Anaerocolumna</taxon>
    </lineage>
</organism>
<protein>
    <recommendedName>
        <fullName evidence="5">Rqc2 homolog RqcH</fullName>
        <shortName evidence="5">RqcH</shortName>
    </recommendedName>
</protein>
<accession>A0A7I8DRG0</accession>
<dbReference type="EMBL" id="AP023368">
    <property type="protein sequence ID" value="BCJ99894.1"/>
    <property type="molecule type" value="Genomic_DNA"/>
</dbReference>
<sequence length="589" mass="66887">MALDGFVVANVVSELRDKLVEGRISKISQPEKDELVLTIKRGKENYKLYLSANASLPLIYLTEESKQNPMVAPGFCMLLRKHLNSARILDIIQPGLERIIRIKIEHLNEMGDLCIKYLIIEIMGKHSNIIFCDENDVIVDSIKRISHMVSSIREVLPGRTYLIPQTGEKADPLTVTLEEFRSNILTKPMPLDKAIYSALTGFSPLMATELIHRASLDNSPAANALSDEEGLHLFRTFEYMREDLIQAKFTPNIVYNEKEPVEFSCFPLSCYQDLSVNQEDSISKVLETFYASKNTVSRIRQKSTDLRKIITNAMERTVKKYDLQLKQLKDTDKRDKYRVYGELINTYGYQVEPGAKSFQALNYYTGEEITIPLDDTLTPAENAKRYFEKYNKLKRTYEALTKLSEETKADIEHLDSIKTSLDIALAEEDLTALKEELMEFGYMKRKFTKLPGSKGGGKVKAAKKVNSKPFHYISSDGFHMYVGKNNYQNDELTFKFATGGDWWFHTKKIPGSHVIVKTGGSPIPDRTFEEAASLAAYYSKGRENDKVEIDYTEKKNVKKPGGAKPGFVVYYTNYSMVAAPTIDGLKIAD</sequence>
<keyword evidence="4 5" id="KW-0648">Protein biosynthesis</keyword>
<dbReference type="HAMAP" id="MF_00844_B">
    <property type="entry name" value="RqcH_B"/>
    <property type="match status" value="1"/>
</dbReference>
<evidence type="ECO:0000313" key="8">
    <source>
        <dbReference type="Proteomes" id="UP000515703"/>
    </source>
</evidence>
<dbReference type="InterPro" id="IPR008532">
    <property type="entry name" value="NFACT_RNA-bd"/>
</dbReference>
<evidence type="ECO:0000256" key="1">
    <source>
        <dbReference type="ARBA" id="ARBA00022555"/>
    </source>
</evidence>
<dbReference type="GO" id="GO:0019843">
    <property type="term" value="F:rRNA binding"/>
    <property type="evidence" value="ECO:0007669"/>
    <property type="project" value="UniProtKB-UniRule"/>
</dbReference>
<dbReference type="PANTHER" id="PTHR15239">
    <property type="entry name" value="NUCLEAR EXPORT MEDIATOR FACTOR NEMF"/>
    <property type="match status" value="1"/>
</dbReference>
<reference evidence="7 8" key="1">
    <citation type="submission" date="2020-08" db="EMBL/GenBank/DDBJ databases">
        <title>Draft genome sequencing of an Anaerocolumna strain isolated from anoxic soil subjected to BSD treatment.</title>
        <authorList>
            <person name="Uek A."/>
            <person name="Tonouchi A."/>
        </authorList>
    </citation>
    <scope>NUCLEOTIDE SEQUENCE [LARGE SCALE GENOMIC DNA]</scope>
    <source>
        <strain evidence="7 8">CTTW</strain>
    </source>
</reference>
<keyword evidence="2 5" id="KW-0699">rRNA-binding</keyword>
<feature type="coiled-coil region" evidence="5">
    <location>
        <begin position="383"/>
        <end position="410"/>
    </location>
</feature>
<comment type="similarity">
    <text evidence="5">Belongs to the NEMF family.</text>
</comment>
<feature type="domain" description="NFACT RNA-binding" evidence="6">
    <location>
        <begin position="468"/>
        <end position="562"/>
    </location>
</feature>
<dbReference type="FunFam" id="2.30.310.10:FF:000004">
    <property type="entry name" value="Fibronectin-binding protein A"/>
    <property type="match status" value="1"/>
</dbReference>
<dbReference type="PANTHER" id="PTHR15239:SF6">
    <property type="entry name" value="RIBOSOME QUALITY CONTROL COMPLEX SUBUNIT NEMF"/>
    <property type="match status" value="1"/>
</dbReference>
<evidence type="ECO:0000256" key="4">
    <source>
        <dbReference type="ARBA" id="ARBA00022917"/>
    </source>
</evidence>
<keyword evidence="8" id="KW-1185">Reference proteome</keyword>
<dbReference type="GO" id="GO:0000049">
    <property type="term" value="F:tRNA binding"/>
    <property type="evidence" value="ECO:0007669"/>
    <property type="project" value="UniProtKB-UniRule"/>
</dbReference>
<dbReference type="Pfam" id="PF05670">
    <property type="entry name" value="NFACT-R_1"/>
    <property type="match status" value="1"/>
</dbReference>
<reference evidence="7 8" key="2">
    <citation type="submission" date="2020-08" db="EMBL/GenBank/DDBJ databases">
        <authorList>
            <person name="Ueki A."/>
            <person name="Tonouchi A."/>
        </authorList>
    </citation>
    <scope>NUCLEOTIDE SEQUENCE [LARGE SCALE GENOMIC DNA]</scope>
    <source>
        <strain evidence="7 8">CTTW</strain>
    </source>
</reference>
<dbReference type="Gene3D" id="1.10.8.50">
    <property type="match status" value="1"/>
</dbReference>
<name>A0A7I8DRG0_9FIRM</name>
<keyword evidence="1 5" id="KW-0820">tRNA-binding</keyword>
<proteinExistence type="inferred from homology"/>
<dbReference type="Pfam" id="PF05833">
    <property type="entry name" value="NFACT_N"/>
    <property type="match status" value="1"/>
</dbReference>
<comment type="function">
    <text evidence="5">Key component of the ribosome quality control system (RQC), a ribosome-associated complex that mediates the extraction of incompletely synthesized nascent chains from stalled ribosomes and their subsequent degradation. RqcH recruits Ala-charged tRNA, and with RqcP directs the elongation of stalled nascent chains on 50S ribosomal subunits, leading to non-templated C-terminal alanine extensions (Ala tail). The Ala tail promotes nascent chain degradation. May add between 1 and at least 8 Ala residues. Binds to stalled 50S ribosomal subunits.</text>
</comment>
<dbReference type="Gene3D" id="2.30.310.10">
    <property type="entry name" value="ibrinogen binding protein from staphylococcus aureus domain"/>
    <property type="match status" value="1"/>
</dbReference>
<evidence type="ECO:0000256" key="3">
    <source>
        <dbReference type="ARBA" id="ARBA00022884"/>
    </source>
</evidence>
<dbReference type="InterPro" id="IPR043682">
    <property type="entry name" value="RqcH_bacterial"/>
</dbReference>
<keyword evidence="5" id="KW-0175">Coiled coil</keyword>
<dbReference type="GO" id="GO:0043023">
    <property type="term" value="F:ribosomal large subunit binding"/>
    <property type="evidence" value="ECO:0007669"/>
    <property type="project" value="UniProtKB-UniRule"/>
</dbReference>
<evidence type="ECO:0000313" key="7">
    <source>
        <dbReference type="EMBL" id="BCJ99894.1"/>
    </source>
</evidence>
<gene>
    <name evidence="7" type="primary">fbpA</name>
    <name evidence="5" type="synonym">rqcH</name>
    <name evidence="7" type="ORF">bsdcttw_29350</name>
</gene>
<evidence type="ECO:0000256" key="5">
    <source>
        <dbReference type="HAMAP-Rule" id="MF_00844"/>
    </source>
</evidence>
<dbReference type="GO" id="GO:0072344">
    <property type="term" value="P:rescue of stalled ribosome"/>
    <property type="evidence" value="ECO:0007669"/>
    <property type="project" value="UniProtKB-UniRule"/>
</dbReference>
<dbReference type="KEGG" id="acht:bsdcttw_29350"/>
<dbReference type="GO" id="GO:1990112">
    <property type="term" value="C:RQC complex"/>
    <property type="evidence" value="ECO:0007669"/>
    <property type="project" value="TreeGrafter"/>
</dbReference>
<keyword evidence="3 5" id="KW-0694">RNA-binding</keyword>
<evidence type="ECO:0000259" key="6">
    <source>
        <dbReference type="Pfam" id="PF05670"/>
    </source>
</evidence>
<comment type="subunit">
    <text evidence="5">Associates with stalled 50S ribosomal subunits. Binds to RqcP.</text>
</comment>
<dbReference type="AlphaFoldDB" id="A0A7I8DRG0"/>
<dbReference type="Proteomes" id="UP000515703">
    <property type="component" value="Chromosome"/>
</dbReference>
<evidence type="ECO:0000256" key="2">
    <source>
        <dbReference type="ARBA" id="ARBA00022730"/>
    </source>
</evidence>
<dbReference type="InterPro" id="IPR051608">
    <property type="entry name" value="RQC_Subunit_NEMF"/>
</dbReference>